<dbReference type="WBParaSite" id="NBR_0000819301-mRNA-1">
    <property type="protein sequence ID" value="NBR_0000819301-mRNA-1"/>
    <property type="gene ID" value="NBR_0000819301"/>
</dbReference>
<feature type="compositionally biased region" description="Basic and acidic residues" evidence="1">
    <location>
        <begin position="43"/>
        <end position="53"/>
    </location>
</feature>
<reference evidence="3 4" key="2">
    <citation type="submission" date="2018-11" db="EMBL/GenBank/DDBJ databases">
        <authorList>
            <consortium name="Pathogen Informatics"/>
        </authorList>
    </citation>
    <scope>NUCLEOTIDE SEQUENCE [LARGE SCALE GENOMIC DNA]</scope>
</reference>
<feature type="compositionally biased region" description="Basic and acidic residues" evidence="1">
    <location>
        <begin position="67"/>
        <end position="79"/>
    </location>
</feature>
<evidence type="ECO:0000313" key="3">
    <source>
        <dbReference type="EMBL" id="VDL71783.1"/>
    </source>
</evidence>
<evidence type="ECO:0000313" key="5">
    <source>
        <dbReference type="WBParaSite" id="NBR_0000819301-mRNA-1"/>
    </source>
</evidence>
<feature type="signal peptide" evidence="2">
    <location>
        <begin position="1"/>
        <end position="24"/>
    </location>
</feature>
<reference evidence="5" key="1">
    <citation type="submission" date="2016-04" db="UniProtKB">
        <authorList>
            <consortium name="WormBaseParasite"/>
        </authorList>
    </citation>
    <scope>IDENTIFICATION</scope>
</reference>
<protein>
    <submittedName>
        <fullName evidence="5">Seminal fluid protein HACP016</fullName>
    </submittedName>
</protein>
<accession>A0A158QYB1</accession>
<organism evidence="5">
    <name type="scientific">Nippostrongylus brasiliensis</name>
    <name type="common">Rat hookworm</name>
    <dbReference type="NCBI Taxonomy" id="27835"/>
    <lineage>
        <taxon>Eukaryota</taxon>
        <taxon>Metazoa</taxon>
        <taxon>Ecdysozoa</taxon>
        <taxon>Nematoda</taxon>
        <taxon>Chromadorea</taxon>
        <taxon>Rhabditida</taxon>
        <taxon>Rhabditina</taxon>
        <taxon>Rhabditomorpha</taxon>
        <taxon>Strongyloidea</taxon>
        <taxon>Heligmosomidae</taxon>
        <taxon>Nippostrongylus</taxon>
    </lineage>
</organism>
<feature type="region of interest" description="Disordered" evidence="1">
    <location>
        <begin position="43"/>
        <end position="80"/>
    </location>
</feature>
<gene>
    <name evidence="3" type="ORF">NBR_LOCUS8194</name>
</gene>
<evidence type="ECO:0000256" key="2">
    <source>
        <dbReference type="SAM" id="SignalP"/>
    </source>
</evidence>
<feature type="chain" id="PRO_5043135676" evidence="2">
    <location>
        <begin position="25"/>
        <end position="141"/>
    </location>
</feature>
<proteinExistence type="predicted"/>
<keyword evidence="2" id="KW-0732">Signal</keyword>
<keyword evidence="4" id="KW-1185">Reference proteome</keyword>
<name>A0A158QYB1_NIPBR</name>
<dbReference type="AlphaFoldDB" id="A0A158QYB1"/>
<sequence length="141" mass="16022">MYFAVLSALLCISSGATFIENSYATDLSSGLDPLMIPSVIREPPLKRGDKRDSSVYPATSSQLSDRVPLREPPLKRADIDEYDENDEPIVARVPVFSDFFWSRRAAPEYRIVVSRPSKRLAADDDDGLRFRVLRQMARLWN</sequence>
<dbReference type="EMBL" id="UYSL01019975">
    <property type="protein sequence ID" value="VDL71783.1"/>
    <property type="molecule type" value="Genomic_DNA"/>
</dbReference>
<dbReference type="Proteomes" id="UP000271162">
    <property type="component" value="Unassembled WGS sequence"/>
</dbReference>
<evidence type="ECO:0000313" key="4">
    <source>
        <dbReference type="Proteomes" id="UP000271162"/>
    </source>
</evidence>
<evidence type="ECO:0000256" key="1">
    <source>
        <dbReference type="SAM" id="MobiDB-lite"/>
    </source>
</evidence>